<dbReference type="Proteomes" id="UP000035352">
    <property type="component" value="Chromosome"/>
</dbReference>
<dbReference type="KEGG" id="pbh:AAW51_2756"/>
<dbReference type="EMBL" id="CP011371">
    <property type="protein sequence ID" value="AKJ29447.1"/>
    <property type="molecule type" value="Genomic_DNA"/>
</dbReference>
<dbReference type="OrthoDB" id="8811923at2"/>
<keyword evidence="4" id="KW-1185">Reference proteome</keyword>
<keyword evidence="2" id="KW-0732">Signal</keyword>
<dbReference type="AlphaFoldDB" id="A0A0G3BJ95"/>
<dbReference type="RefSeq" id="WP_053013552.1">
    <property type="nucleotide sequence ID" value="NZ_CP011371.1"/>
</dbReference>
<feature type="region of interest" description="Disordered" evidence="1">
    <location>
        <begin position="47"/>
        <end position="67"/>
    </location>
</feature>
<dbReference type="STRING" id="413882.AAW51_2756"/>
<evidence type="ECO:0000256" key="2">
    <source>
        <dbReference type="SAM" id="SignalP"/>
    </source>
</evidence>
<feature type="signal peptide" evidence="2">
    <location>
        <begin position="1"/>
        <end position="23"/>
    </location>
</feature>
<evidence type="ECO:0000313" key="4">
    <source>
        <dbReference type="Proteomes" id="UP000035352"/>
    </source>
</evidence>
<name>A0A0G3BJ95_9BURK</name>
<feature type="chain" id="PRO_5005183917" evidence="2">
    <location>
        <begin position="24"/>
        <end position="119"/>
    </location>
</feature>
<sequence length="119" mass="13297">MIRRWLAVVLMVVLLPWHSAATAAEALWDEHGGELSHAVAHWIDEAHHHHDDGSLHQDDSQESRQHVQLDTQLNNAPVLPAVATWIATPLADESPPLLAALVPPEPFLEGLRRPPRFTR</sequence>
<accession>A0A0G3BJ95</accession>
<evidence type="ECO:0000313" key="3">
    <source>
        <dbReference type="EMBL" id="AKJ29447.1"/>
    </source>
</evidence>
<reference evidence="3 4" key="1">
    <citation type="submission" date="2015-05" db="EMBL/GenBank/DDBJ databases">
        <authorList>
            <person name="Tang B."/>
            <person name="Yu Y."/>
        </authorList>
    </citation>
    <scope>NUCLEOTIDE SEQUENCE [LARGE SCALE GENOMIC DNA]</scope>
    <source>
        <strain evidence="3 4">DSM 7029</strain>
    </source>
</reference>
<evidence type="ECO:0000256" key="1">
    <source>
        <dbReference type="SAM" id="MobiDB-lite"/>
    </source>
</evidence>
<gene>
    <name evidence="3" type="ORF">AAW51_2756</name>
</gene>
<protein>
    <submittedName>
        <fullName evidence="3">Uncharacterized protein</fullName>
    </submittedName>
</protein>
<proteinExistence type="predicted"/>
<organism evidence="3 4">
    <name type="scientific">Caldimonas brevitalea</name>
    <dbReference type="NCBI Taxonomy" id="413882"/>
    <lineage>
        <taxon>Bacteria</taxon>
        <taxon>Pseudomonadati</taxon>
        <taxon>Pseudomonadota</taxon>
        <taxon>Betaproteobacteria</taxon>
        <taxon>Burkholderiales</taxon>
        <taxon>Sphaerotilaceae</taxon>
        <taxon>Caldimonas</taxon>
    </lineage>
</organism>